<evidence type="ECO:0000256" key="1">
    <source>
        <dbReference type="SAM" id="MobiDB-lite"/>
    </source>
</evidence>
<evidence type="ECO:0000313" key="3">
    <source>
        <dbReference type="Proteomes" id="UP000070133"/>
    </source>
</evidence>
<organism evidence="2 3">
    <name type="scientific">Pseudocercospora eumusae</name>
    <dbReference type="NCBI Taxonomy" id="321146"/>
    <lineage>
        <taxon>Eukaryota</taxon>
        <taxon>Fungi</taxon>
        <taxon>Dikarya</taxon>
        <taxon>Ascomycota</taxon>
        <taxon>Pezizomycotina</taxon>
        <taxon>Dothideomycetes</taxon>
        <taxon>Dothideomycetidae</taxon>
        <taxon>Mycosphaerellales</taxon>
        <taxon>Mycosphaerellaceae</taxon>
        <taxon>Pseudocercospora</taxon>
    </lineage>
</organism>
<dbReference type="AlphaFoldDB" id="A0A139GXV2"/>
<dbReference type="OrthoDB" id="2422134at2759"/>
<gene>
    <name evidence="2" type="ORF">AC578_131</name>
</gene>
<sequence>MFWACGSFRASRMVGMVHRSQTVEPQVSLLFLLDVAFIAIAKDNVQRRVLRGAGRGRTNVISSPADHQICSPVSHAE</sequence>
<proteinExistence type="predicted"/>
<accession>A0A139GXV2</accession>
<feature type="region of interest" description="Disordered" evidence="1">
    <location>
        <begin position="57"/>
        <end position="77"/>
    </location>
</feature>
<keyword evidence="3" id="KW-1185">Reference proteome</keyword>
<name>A0A139GXV2_9PEZI</name>
<reference evidence="2 3" key="1">
    <citation type="submission" date="2015-07" db="EMBL/GenBank/DDBJ databases">
        <title>Comparative genomics of the Sigatoka disease complex on banana suggests a link between parallel evolutionary changes in Pseudocercospora fijiensis and Pseudocercospora eumusae and increased virulence on the banana host.</title>
        <authorList>
            <person name="Chang T.-C."/>
            <person name="Salvucci A."/>
            <person name="Crous P.W."/>
            <person name="Stergiopoulos I."/>
        </authorList>
    </citation>
    <scope>NUCLEOTIDE SEQUENCE [LARGE SCALE GENOMIC DNA]</scope>
    <source>
        <strain evidence="2 3">CBS 114824</strain>
    </source>
</reference>
<evidence type="ECO:0000313" key="2">
    <source>
        <dbReference type="EMBL" id="KXS95034.1"/>
    </source>
</evidence>
<dbReference type="Proteomes" id="UP000070133">
    <property type="component" value="Unassembled WGS sequence"/>
</dbReference>
<protein>
    <submittedName>
        <fullName evidence="2">Uncharacterized protein</fullName>
    </submittedName>
</protein>
<dbReference type="EMBL" id="LFZN01000238">
    <property type="protein sequence ID" value="KXS95034.1"/>
    <property type="molecule type" value="Genomic_DNA"/>
</dbReference>
<comment type="caution">
    <text evidence="2">The sequence shown here is derived from an EMBL/GenBank/DDBJ whole genome shotgun (WGS) entry which is preliminary data.</text>
</comment>